<dbReference type="AlphaFoldDB" id="A0A8S4RI86"/>
<name>A0A8S4RI86_9NEOP</name>
<evidence type="ECO:0000313" key="1">
    <source>
        <dbReference type="EMBL" id="CAH2236176.1"/>
    </source>
</evidence>
<sequence>MKELDRVGAHEMSRQLLRQNEYEFHRMQLKREHPTTTASAKKETNNIVNHKRMSANRSPLPSAAHKAVAADTPEILVDNTDTQTLVSTDEQKATNNT</sequence>
<dbReference type="Proteomes" id="UP000838756">
    <property type="component" value="Unassembled WGS sequence"/>
</dbReference>
<proteinExistence type="predicted"/>
<dbReference type="EMBL" id="CAKXAJ010025188">
    <property type="protein sequence ID" value="CAH2236176.1"/>
    <property type="molecule type" value="Genomic_DNA"/>
</dbReference>
<reference evidence="1" key="1">
    <citation type="submission" date="2022-03" db="EMBL/GenBank/DDBJ databases">
        <authorList>
            <person name="Lindestad O."/>
        </authorList>
    </citation>
    <scope>NUCLEOTIDE SEQUENCE</scope>
</reference>
<accession>A0A8S4RI86</accession>
<protein>
    <submittedName>
        <fullName evidence="1">Jg1405 protein</fullName>
    </submittedName>
</protein>
<dbReference type="OrthoDB" id="10436201at2759"/>
<evidence type="ECO:0000313" key="2">
    <source>
        <dbReference type="Proteomes" id="UP000838756"/>
    </source>
</evidence>
<keyword evidence="2" id="KW-1185">Reference proteome</keyword>
<comment type="caution">
    <text evidence="1">The sequence shown here is derived from an EMBL/GenBank/DDBJ whole genome shotgun (WGS) entry which is preliminary data.</text>
</comment>
<organism evidence="1 2">
    <name type="scientific">Pararge aegeria aegeria</name>
    <dbReference type="NCBI Taxonomy" id="348720"/>
    <lineage>
        <taxon>Eukaryota</taxon>
        <taxon>Metazoa</taxon>
        <taxon>Ecdysozoa</taxon>
        <taxon>Arthropoda</taxon>
        <taxon>Hexapoda</taxon>
        <taxon>Insecta</taxon>
        <taxon>Pterygota</taxon>
        <taxon>Neoptera</taxon>
        <taxon>Endopterygota</taxon>
        <taxon>Lepidoptera</taxon>
        <taxon>Glossata</taxon>
        <taxon>Ditrysia</taxon>
        <taxon>Papilionoidea</taxon>
        <taxon>Nymphalidae</taxon>
        <taxon>Satyrinae</taxon>
        <taxon>Satyrini</taxon>
        <taxon>Parargina</taxon>
        <taxon>Pararge</taxon>
    </lineage>
</organism>
<gene>
    <name evidence="1" type="primary">jg1405</name>
    <name evidence="1" type="ORF">PAEG_LOCUS13654</name>
</gene>